<evidence type="ECO:0000313" key="24">
    <source>
        <dbReference type="Proteomes" id="UP000677054"/>
    </source>
</evidence>
<evidence type="ECO:0000259" key="22">
    <source>
        <dbReference type="SMART" id="SM00382"/>
    </source>
</evidence>
<dbReference type="Pfam" id="PF08393">
    <property type="entry name" value="DHC_N2"/>
    <property type="match status" value="1"/>
</dbReference>
<dbReference type="FunFam" id="3.20.180.20:FF:000003">
    <property type="entry name" value="Dynein heavy chain 12, axonemal"/>
    <property type="match status" value="1"/>
</dbReference>
<dbReference type="FunFam" id="1.20.920.30:FF:000002">
    <property type="entry name" value="Dynein axonemal heavy chain 3"/>
    <property type="match status" value="1"/>
</dbReference>
<dbReference type="PANTHER" id="PTHR22878">
    <property type="entry name" value="DYNEIN HEAVY CHAIN 6, AXONEMAL-LIKE-RELATED"/>
    <property type="match status" value="1"/>
</dbReference>
<evidence type="ECO:0000313" key="23">
    <source>
        <dbReference type="EMBL" id="CAD7240383.1"/>
    </source>
</evidence>
<evidence type="ECO:0000256" key="3">
    <source>
        <dbReference type="ARBA" id="ARBA00008887"/>
    </source>
</evidence>
<keyword evidence="8" id="KW-0067">ATP-binding</keyword>
<keyword evidence="11 20" id="KW-0175">Coiled coil</keyword>
<feature type="domain" description="AAA+ ATPase" evidence="22">
    <location>
        <begin position="1703"/>
        <end position="1851"/>
    </location>
</feature>
<evidence type="ECO:0000256" key="2">
    <source>
        <dbReference type="ARBA" id="ARBA00004430"/>
    </source>
</evidence>
<dbReference type="Pfam" id="PF17852">
    <property type="entry name" value="Dynein_AAA_lid"/>
    <property type="match status" value="1"/>
</dbReference>
<comment type="similarity">
    <text evidence="3">Belongs to the dynein heavy chain family.</text>
</comment>
<dbReference type="Gene3D" id="1.10.8.710">
    <property type="match status" value="1"/>
</dbReference>
<comment type="subunit">
    <text evidence="16">The dynein complex consists of at least two heavy chains and a number of intermediate and light chains.</text>
</comment>
<dbReference type="FunFam" id="1.10.287.2620:FF:000002">
    <property type="entry name" value="Dynein heavy chain 2, axonemal"/>
    <property type="match status" value="1"/>
</dbReference>
<dbReference type="GO" id="GO:0005858">
    <property type="term" value="C:axonemal dynein complex"/>
    <property type="evidence" value="ECO:0007669"/>
    <property type="project" value="UniProtKB-ARBA"/>
</dbReference>
<dbReference type="CDD" id="cd00009">
    <property type="entry name" value="AAA"/>
    <property type="match status" value="1"/>
</dbReference>
<keyword evidence="9" id="KW-0282">Flagellum</keyword>
<sequence length="3742" mass="426944">MPAQQRHIRTKNTPNGRKKGMRRGGNHSTKSRLIDLDLPTKKMKTDLRLSISSTPHSPVHLRTAAWKEPKILGVPKSRLQPFLREISTLMSRELRHVLKRSLDHIASVFSEGPLFPRIILIFTLEEDGIEIHPKREEILQTMTSILITVRGCLQNFKTVESVVPSLTRGEAIQYINAALTHDVYEGALQLTLDSMCHRYQAPMALLENLSKSYGWLCEKERTRRLEEFLASRPSLEATMKEYWKYREIVDEMGGIAITQLFPMFHVSLKELKRDLVEAAHQQATLLMDHIMRDHRAKCKQICHEFEEIRNLAETYPENTESLLQMVEDMAKIRKEKLESLIEALELLKPSIVTLAAEGELTESDIALHVETIMWPTNILPYFTSNTNMLDEQKDTFELQLQQKTENLIVELDRLKSRLKELDDCGEIESVDAYLHEVLKLQSRLEEYEKAADWINEQEGLFKMPTSSYPELRLIRAGLEPFYQLFSTIRQWQRNEKKWLDGAFVDLSAEVVESEADELSRELYRLQKWFKSKFKQQQMDVDPRFGGFRVNLEDETCENLPGPLRMCSISISRLKDFKQHIPMISVLCNPGLRARHWARMSEAVGMDIAPTAGTSLRRMLALDLPPHLEKLENVSTAASKEYALEKALQKMKEEWTSLQFSTSVYKDSGVKILSSLDEIQIQLEDHIVKTMTMRGSPFIKPLEGSILEWEGMLLRIQSTIDEWLKIQAQWLYLEPIFSSQDIMLQMPEEAAMFKEVDATWGRVMSLLDTDRSVMNVAGKEGTMEELKKANSLLDLVNKGLNAYLEKKRLFFPRFFFLSNDEMLEILSETKDPMRVQPHLKKCFEGISSLDFDAALDIQAMLSQEGERVEFSRAISTAEARGAVEKWLVQVEEVMVQSVHDVIGAAREAYTKEPRTEWVLHWPGQVVLCVSQIYWTQEVHEAIQGGTRGLKEFYNKSQMQLREIVNLVRGKLTPLHQLSLQAFVVIDVHAKDVVADLVEKGVSSEDDFHWLSQLRYYWEGEEVRVRITNATVAYAYEYLGNTSRLVITPLTDRCYRTLIGAFHLHLNGAPEGPAGTGKTETTKDLAKALAVQCVVFNCSDGLDYIAMGKFFKGLASSGAWACFDEFNRIELEVLSVVAQQILSIIRAVQANVNSFSFEGTELKLNPNCYVCITMNPGYAGRSELPDNLKVLFRTVAMMVPDYAMIAEISLYSCGFVEARSLAVKIVTTYRLCSEQLSSQCHYDYGMRAVKAVLLAAGNLKQKFPEEREDILVLRSIMDVNLPKFLSHDIPLFEGIISDLFPDVSLPEADYASFLQCAKEVCKAKNLQAVDPFLQKIIQVYEMMIVRHGFMLVGDPYGGKTAVLQVLAATLTLYSEKGFPEKPVEYEIINPKSITIGQLYGKFDDISHEWTDGVLATAFRNFATSEKETRKWIILDGPVDAVWIENMNTVLDDNKKLCLMSGEIISLTSSMSVIFEVMDLSQASPATVSRCGMIYFEPARMGCFPMVDSWLSTLDPLWAENQSSLIRDMISWLLPPSLTFIRKYGKEVIPSNSTNLAKSLMDLTQMVMTTAIKNALENRDPKEREYGKHLRAWIQASLLFSLAWSAGGLLNSDSRNKFDSFLRELLSGKMDGHRTPETIGKLECSYPSEGVIFDFFYEFRQRGSWKPWNELIKNAEIPENKNIREIIVPTVDTAKYQYLMDLCIEYKKPLLIVGPTGTGKSTYIQDKLLNGISKDKYMPHFITFSAQTTANQTQDLIMLKLEKRGRGHYGPPAGKRCIIFIDDINIPAKEEYGAQPPIELLRQYLDHGHWFDRKDTSKLYMQDVQFLGAMGPPGGSRNPLSPRFSRHFSTIAINPFSDETMTRIFSIIMTTYMKGMEFLPEMLGVVNPLVQATMDVYKAAITTLLPTPAKSHYIFNLRDFARVILGCCLIRKESVENKRVFTKLWVHEVHRVLNDRLIDDEDRVWLHDLLREMVRIHFKENFDTIFEYLGKEKGKVCEHHMHGLMFGDYLNPDALPEERKYEEVTDLEDFQRVVHVSMEEYNNTHKSHMDLVIFRYVLEHLSRICRVFCIPGGHALLVGVGGSGRQSLTRLAAHMAGYSLFQPEITKNFGKQDWQNTLKAVLRCAGAQGKRSVFLLNDNQIKDESMLEDIDALLNSGEVPNLFQPDEKGEVMEAVRSYAQSLTGNRHAEFTHLELFAHFVARCRENLHIVIAFSPIGSAFRNRLRQFPSLINCCTIDWFQPWPEEALERVGKKFLESVDLPVNLKPQVIDCCKYFHTSARDLSKRFYAEVKRHVYVTPAFYLELLSSFKSLINEKQSETIAARQRYMGGLHKLDFAAQQIVAMQAEQAARQPQLAEMVTSTKEMVERIQHESQEVERVTGIVRAEEAVANNQAAQALALKDECQADLAQVIPILERKPAIYRINFSISSRDHRLIERVLLRKTEANRALETLKPSELTVVKSMKNPPKAVKQVLAAVCVMQGEPPEKITDQRTGKKVLDYWAPSLKLLSDIRLMETLKQTSEELKNNTLPADRIQKIRKDFNIPKNPDLQPHIVAKASQAAKGLCEWILAMEAYERVAKIVRPKQESLKEAEEKLAQTQEILEQKRAALRKVELELAELQLQLEQQQEQTRQLQAEMEMCAVKLDRAQKLIGGLGGEKHRWTGAAALLKKVYDSLAGDILLSAAIIAYLGPYTSSFRSSCTDDWLEMCKKSNIPCSAEFNLSATLGNPLKIQNWNSAGLPKDAFSIDNAIIIHNARRWPLIIDPQGQANRWIKNMERENQLSVVGLNHAEFTRILETCIQLGKPLLIENVGEDIDPSLEPLLLRETFKQSGMEMLRLGDSLLEYNVKFRLYITTKLRNPHYLPELATKVTLVNFMVTPVGLEEQLLSMVVAKERPDLESGRQSLITQQAANTQALQEIEDKILHTLTTSQGDILEDETAVQILNSSKVLSDEITRKQEVARETEVKIEESRQAYRPVAKHSATLFFAITDLPNIDPMYQYSLNWFIALFVSSIENSNKSKILDKRLHYLRDHFTYNLYSNVCRSLFEKDKLLFSFLLCTSLLLEKQSLRRQEFIFFLTGGVGLEKTMPNPASGWLLDKSWEEMCRMGTLPHFEGFVDSFADNIDSWKEVYESKEPHTAKMPRPWDDKLTPFQKMIVIRCLRPDKAVPMVTQFVSTHLGPKFTHPPPFDLVKSYADSSATIPLIFILSTGADPMSALLLFAEDMGFDSEKFHSISLGQGQGPIAEELIASARQEGNWVVLQNCHLAISWMSTLEKICEDLPAENVNPSFRLWLTSYPSDKFPVTVLQNSVKMTNEPPTGLRNNLLQSFQGPPINAEGFLSSCPGKEGTFAKLLFSLCFFHALVQERRKFGPIGFNIPYGFNQSDLHISIQQLQMYIIEYAEVPYDAITYMTGECNYGGRVTDDWDRRTLLTILEDFYNPNVVSQPKYLLSPSGSYFVPNKSSHEDFIDYIRIATEILARLPPDFDLEAAQAKYPVSYAESMNVVLVQEMARFNGLLDVIRSSLQQIQRAVKGLIVMNEDLETLASQLLLGKVPHFWMKASYPSLKPLGSYITDFLERLHFLMTWYKKGKPSVFWLSGFYFTQAFLTGALQNYARKHKIPIDHLTLDYTVIELEGVVTPPEDGVYISGLFLDGARWDREKSVLSEQLPRVLYDTMPIIWFRPLLRSELEEGSRYVCPLYRTSERKGTLSTTGHSTNFVLSMLLPTSPQVPRRHWVKRGLALLCQLDD</sequence>
<keyword evidence="12" id="KW-0969">Cilium</keyword>
<dbReference type="GO" id="GO:0005874">
    <property type="term" value="C:microtubule"/>
    <property type="evidence" value="ECO:0007669"/>
    <property type="project" value="UniProtKB-KW"/>
</dbReference>
<feature type="compositionally biased region" description="Basic residues" evidence="21">
    <location>
        <begin position="1"/>
        <end position="25"/>
    </location>
</feature>
<dbReference type="InterPro" id="IPR026983">
    <property type="entry name" value="DHC"/>
</dbReference>
<dbReference type="GO" id="GO:0003341">
    <property type="term" value="P:cilium movement"/>
    <property type="evidence" value="ECO:0007669"/>
    <property type="project" value="UniProtKB-ARBA"/>
</dbReference>
<dbReference type="Gene3D" id="1.20.58.1120">
    <property type="match status" value="1"/>
</dbReference>
<dbReference type="Pfam" id="PF12775">
    <property type="entry name" value="AAA_7"/>
    <property type="match status" value="1"/>
</dbReference>
<keyword evidence="7" id="KW-0547">Nucleotide-binding</keyword>
<dbReference type="InterPro" id="IPR035699">
    <property type="entry name" value="AAA_6"/>
</dbReference>
<dbReference type="InterPro" id="IPR042228">
    <property type="entry name" value="Dynein_linker_3"/>
</dbReference>
<dbReference type="Gene3D" id="3.10.490.20">
    <property type="match status" value="1"/>
</dbReference>
<evidence type="ECO:0000256" key="16">
    <source>
        <dbReference type="ARBA" id="ARBA00062885"/>
    </source>
</evidence>
<feature type="region of interest" description="Disordered" evidence="21">
    <location>
        <begin position="1"/>
        <end position="31"/>
    </location>
</feature>
<dbReference type="InterPro" id="IPR043157">
    <property type="entry name" value="Dynein_AAA1S"/>
</dbReference>
<dbReference type="Gene3D" id="1.10.8.1220">
    <property type="match status" value="1"/>
</dbReference>
<evidence type="ECO:0000256" key="6">
    <source>
        <dbReference type="ARBA" id="ARBA00022737"/>
    </source>
</evidence>
<dbReference type="SUPFAM" id="SSF52540">
    <property type="entry name" value="P-loop containing nucleoside triphosphate hydrolases"/>
    <property type="match status" value="4"/>
</dbReference>
<feature type="coiled-coil region" evidence="20">
    <location>
        <begin position="397"/>
        <end position="457"/>
    </location>
</feature>
<dbReference type="InterPro" id="IPR024743">
    <property type="entry name" value="Dynein_HC_stalk"/>
</dbReference>
<keyword evidence="13" id="KW-0505">Motor protein</keyword>
<dbReference type="GO" id="GO:0051959">
    <property type="term" value="F:dynein light intermediate chain binding"/>
    <property type="evidence" value="ECO:0007669"/>
    <property type="project" value="InterPro"/>
</dbReference>
<dbReference type="FunFam" id="3.40.50.300:FF:002141">
    <property type="entry name" value="Dynein heavy chain"/>
    <property type="match status" value="1"/>
</dbReference>
<dbReference type="FunFam" id="1.20.58.1120:FF:000005">
    <property type="entry name" value="Dynein, axonemal, heavy chain 12"/>
    <property type="match status" value="1"/>
</dbReference>
<dbReference type="FunFam" id="1.10.8.710:FF:000004">
    <property type="entry name" value="Dynein axonemal heavy chain 6"/>
    <property type="match status" value="1"/>
</dbReference>
<evidence type="ECO:0000256" key="1">
    <source>
        <dbReference type="ARBA" id="ARBA00004230"/>
    </source>
</evidence>
<evidence type="ECO:0000256" key="9">
    <source>
        <dbReference type="ARBA" id="ARBA00022846"/>
    </source>
</evidence>
<dbReference type="EMBL" id="LR899545">
    <property type="protein sequence ID" value="CAD7240383.1"/>
    <property type="molecule type" value="Genomic_DNA"/>
</dbReference>
<proteinExistence type="inferred from homology"/>
<evidence type="ECO:0000256" key="18">
    <source>
        <dbReference type="ARBA" id="ARBA00078543"/>
    </source>
</evidence>
<keyword evidence="24" id="KW-1185">Reference proteome</keyword>
<dbReference type="Pfam" id="PF12781">
    <property type="entry name" value="AAA_9"/>
    <property type="match status" value="1"/>
</dbReference>
<evidence type="ECO:0000256" key="11">
    <source>
        <dbReference type="ARBA" id="ARBA00023054"/>
    </source>
</evidence>
<dbReference type="InterPro" id="IPR042222">
    <property type="entry name" value="Dynein_2_N"/>
</dbReference>
<dbReference type="Gene3D" id="1.10.8.720">
    <property type="entry name" value="Region D6 of dynein motor"/>
    <property type="match status" value="1"/>
</dbReference>
<keyword evidence="4" id="KW-0963">Cytoplasm</keyword>
<dbReference type="FunFam" id="1.10.472.130:FF:000005">
    <property type="entry name" value="Dynein axonemal heavy chain 7"/>
    <property type="match status" value="1"/>
</dbReference>
<dbReference type="FunFam" id="1.10.8.720:FF:000001">
    <property type="entry name" value="dynein heavy chain 7, axonemal"/>
    <property type="match status" value="1"/>
</dbReference>
<dbReference type="Gene3D" id="1.10.472.130">
    <property type="match status" value="1"/>
</dbReference>
<feature type="domain" description="AAA+ ATPase" evidence="22">
    <location>
        <begin position="1062"/>
        <end position="1201"/>
    </location>
</feature>
<dbReference type="InterPro" id="IPR035706">
    <property type="entry name" value="AAA_9"/>
</dbReference>
<dbReference type="Pfam" id="PF03028">
    <property type="entry name" value="Dynein_heavy"/>
    <property type="match status" value="1"/>
</dbReference>
<comment type="subcellular location">
    <subcellularLocation>
        <location evidence="1">Cell projection</location>
        <location evidence="1">Cilium</location>
        <location evidence="1">Flagellum</location>
    </subcellularLocation>
    <subcellularLocation>
        <location evidence="2">Cytoplasm</location>
        <location evidence="2">Cytoskeleton</location>
        <location evidence="2">Cilium axoneme</location>
    </subcellularLocation>
</comment>
<dbReference type="GO" id="GO:0031514">
    <property type="term" value="C:motile cilium"/>
    <property type="evidence" value="ECO:0007669"/>
    <property type="project" value="UniProtKB-SubCell"/>
</dbReference>
<reference evidence="23" key="1">
    <citation type="submission" date="2020-11" db="EMBL/GenBank/DDBJ databases">
        <authorList>
            <person name="Tran Van P."/>
        </authorList>
    </citation>
    <scope>NUCLEOTIDE SEQUENCE</scope>
</reference>
<dbReference type="InterPro" id="IPR004273">
    <property type="entry name" value="Dynein_heavy_D6_P-loop"/>
</dbReference>
<evidence type="ECO:0000256" key="21">
    <source>
        <dbReference type="SAM" id="MobiDB-lite"/>
    </source>
</evidence>
<keyword evidence="14" id="KW-0206">Cytoskeleton</keyword>
<dbReference type="FunFam" id="3.10.490.20:FF:000001">
    <property type="entry name" value="dynein heavy chain 7, axonemal"/>
    <property type="match status" value="1"/>
</dbReference>
<dbReference type="InterPro" id="IPR003593">
    <property type="entry name" value="AAA+_ATPase"/>
</dbReference>
<dbReference type="InterPro" id="IPR042219">
    <property type="entry name" value="AAA_lid_11_sf"/>
</dbReference>
<dbReference type="Gene3D" id="1.20.140.100">
    <property type="entry name" value="Dynein heavy chain, N-terminal domain 2"/>
    <property type="match status" value="1"/>
</dbReference>
<dbReference type="Gene3D" id="1.20.920.20">
    <property type="match status" value="1"/>
</dbReference>
<evidence type="ECO:0000256" key="15">
    <source>
        <dbReference type="ARBA" id="ARBA00023273"/>
    </source>
</evidence>
<dbReference type="Pfam" id="PF12780">
    <property type="entry name" value="AAA_8"/>
    <property type="match status" value="1"/>
</dbReference>
<dbReference type="GO" id="GO:0005524">
    <property type="term" value="F:ATP binding"/>
    <property type="evidence" value="ECO:0007669"/>
    <property type="project" value="UniProtKB-KW"/>
</dbReference>
<dbReference type="Pfam" id="PF12777">
    <property type="entry name" value="MT"/>
    <property type="match status" value="1"/>
</dbReference>
<evidence type="ECO:0000256" key="12">
    <source>
        <dbReference type="ARBA" id="ARBA00023069"/>
    </source>
</evidence>
<dbReference type="Proteomes" id="UP000677054">
    <property type="component" value="Unassembled WGS sequence"/>
</dbReference>
<dbReference type="GO" id="GO:0045505">
    <property type="term" value="F:dynein intermediate chain binding"/>
    <property type="evidence" value="ECO:0007669"/>
    <property type="project" value="InterPro"/>
</dbReference>
<dbReference type="InterPro" id="IPR041466">
    <property type="entry name" value="Dynein_AAA5_ext"/>
</dbReference>
<keyword evidence="15" id="KW-0966">Cell projection</keyword>
<dbReference type="FunFam" id="1.10.8.1220:FF:000001">
    <property type="entry name" value="Dynein axonemal heavy chain 5"/>
    <property type="match status" value="1"/>
</dbReference>
<dbReference type="InterPro" id="IPR027417">
    <property type="entry name" value="P-loop_NTPase"/>
</dbReference>
<keyword evidence="5" id="KW-0493">Microtubule</keyword>
<dbReference type="FunFam" id="1.20.1270.280:FF:000001">
    <property type="entry name" value="dynein heavy chain 7, axonemal"/>
    <property type="match status" value="1"/>
</dbReference>
<dbReference type="InterPro" id="IPR024317">
    <property type="entry name" value="Dynein_heavy_chain_D4_dom"/>
</dbReference>
<keyword evidence="6" id="KW-0677">Repeat</keyword>
<evidence type="ECO:0000256" key="7">
    <source>
        <dbReference type="ARBA" id="ARBA00022741"/>
    </source>
</evidence>
<keyword evidence="10" id="KW-0243">Dynein</keyword>
<dbReference type="Pfam" id="PF12774">
    <property type="entry name" value="AAA_6"/>
    <property type="match status" value="1"/>
</dbReference>
<dbReference type="SMART" id="SM00382">
    <property type="entry name" value="AAA"/>
    <property type="match status" value="2"/>
</dbReference>
<evidence type="ECO:0000256" key="14">
    <source>
        <dbReference type="ARBA" id="ARBA00023212"/>
    </source>
</evidence>
<dbReference type="FunFam" id="3.40.50.300:FF:001328">
    <property type="entry name" value="Dynein heavy chain 6, axonemal"/>
    <property type="match status" value="1"/>
</dbReference>
<dbReference type="GO" id="GO:0008569">
    <property type="term" value="F:minus-end-directed microtubule motor activity"/>
    <property type="evidence" value="ECO:0007669"/>
    <property type="project" value="InterPro"/>
</dbReference>
<dbReference type="Gene3D" id="6.10.140.1060">
    <property type="match status" value="1"/>
</dbReference>
<dbReference type="InterPro" id="IPR043160">
    <property type="entry name" value="Dynein_C_barrel"/>
</dbReference>
<dbReference type="Gene3D" id="1.20.920.30">
    <property type="match status" value="1"/>
</dbReference>
<name>A0A7R8X3X0_9CRUS</name>
<evidence type="ECO:0000256" key="5">
    <source>
        <dbReference type="ARBA" id="ARBA00022701"/>
    </source>
</evidence>
<gene>
    <name evidence="23" type="ORF">DSTB1V02_LOCUS407</name>
</gene>
<evidence type="ECO:0000256" key="19">
    <source>
        <dbReference type="ARBA" id="ARBA00082102"/>
    </source>
</evidence>
<evidence type="ECO:0000256" key="20">
    <source>
        <dbReference type="SAM" id="Coils"/>
    </source>
</evidence>
<dbReference type="InterPro" id="IPR041228">
    <property type="entry name" value="Dynein_C"/>
</dbReference>
<dbReference type="Pfam" id="PF17857">
    <property type="entry name" value="AAA_lid_1"/>
    <property type="match status" value="1"/>
</dbReference>
<dbReference type="FunFam" id="1.20.140.100:FF:000004">
    <property type="entry name" value="Dynein axonemal heavy chain 6"/>
    <property type="match status" value="1"/>
</dbReference>
<feature type="coiled-coil region" evidence="20">
    <location>
        <begin position="2582"/>
        <end position="2640"/>
    </location>
</feature>
<accession>A0A7R8X3X0</accession>
<dbReference type="Gene3D" id="1.10.287.2620">
    <property type="match status" value="1"/>
</dbReference>
<evidence type="ECO:0000256" key="10">
    <source>
        <dbReference type="ARBA" id="ARBA00023017"/>
    </source>
</evidence>
<dbReference type="FunFam" id="3.40.50.300:FF:000223">
    <property type="entry name" value="Dynein heavy chain 3, axonemal"/>
    <property type="match status" value="1"/>
</dbReference>
<dbReference type="PANTHER" id="PTHR22878:SF70">
    <property type="entry name" value="DYNEIN HEAVY CHAIN 2, AXONEMAL"/>
    <property type="match status" value="1"/>
</dbReference>
<dbReference type="InterPro" id="IPR041589">
    <property type="entry name" value="DNAH3_AAA_lid_1"/>
</dbReference>
<organism evidence="23">
    <name type="scientific">Darwinula stevensoni</name>
    <dbReference type="NCBI Taxonomy" id="69355"/>
    <lineage>
        <taxon>Eukaryota</taxon>
        <taxon>Metazoa</taxon>
        <taxon>Ecdysozoa</taxon>
        <taxon>Arthropoda</taxon>
        <taxon>Crustacea</taxon>
        <taxon>Oligostraca</taxon>
        <taxon>Ostracoda</taxon>
        <taxon>Podocopa</taxon>
        <taxon>Podocopida</taxon>
        <taxon>Darwinulocopina</taxon>
        <taxon>Darwinuloidea</taxon>
        <taxon>Darwinulidae</taxon>
        <taxon>Darwinula</taxon>
    </lineage>
</organism>
<dbReference type="FunFam" id="3.40.50.300:FF:000362">
    <property type="entry name" value="Dynein, axonemal, heavy chain 6"/>
    <property type="match status" value="1"/>
</dbReference>
<dbReference type="OrthoDB" id="447173at2759"/>
<evidence type="ECO:0000256" key="8">
    <source>
        <dbReference type="ARBA" id="ARBA00022840"/>
    </source>
</evidence>
<evidence type="ECO:0000256" key="13">
    <source>
        <dbReference type="ARBA" id="ARBA00023175"/>
    </source>
</evidence>
<dbReference type="Gene3D" id="3.40.50.300">
    <property type="entry name" value="P-loop containing nucleotide triphosphate hydrolases"/>
    <property type="match status" value="5"/>
</dbReference>
<evidence type="ECO:0000256" key="17">
    <source>
        <dbReference type="ARBA" id="ARBA00071816"/>
    </source>
</evidence>
<protein>
    <recommendedName>
        <fullName evidence="17">Dynein axonemal heavy chain 7</fullName>
    </recommendedName>
    <alternativeName>
        <fullName evidence="19">Axonemal beta dynein heavy chain 7</fullName>
    </alternativeName>
    <alternativeName>
        <fullName evidence="18">Ciliary dynein heavy chain 7</fullName>
    </alternativeName>
</protein>
<dbReference type="FunFam" id="3.40.50.300:FF:000044">
    <property type="entry name" value="Dynein heavy chain 5, axonemal"/>
    <property type="match status" value="1"/>
</dbReference>
<dbReference type="Gene3D" id="3.20.180.20">
    <property type="entry name" value="Dynein heavy chain, N-terminal domain 2"/>
    <property type="match status" value="1"/>
</dbReference>
<dbReference type="InterPro" id="IPR013602">
    <property type="entry name" value="Dynein_heavy_linker"/>
</dbReference>
<dbReference type="Pfam" id="PF18199">
    <property type="entry name" value="Dynein_C"/>
    <property type="match status" value="1"/>
</dbReference>
<dbReference type="EMBL" id="CAJPEV010000028">
    <property type="protein sequence ID" value="CAG0879061.1"/>
    <property type="molecule type" value="Genomic_DNA"/>
</dbReference>
<evidence type="ECO:0000256" key="4">
    <source>
        <dbReference type="ARBA" id="ARBA00022490"/>
    </source>
</evidence>